<evidence type="ECO:0000256" key="1">
    <source>
        <dbReference type="SAM" id="Phobius"/>
    </source>
</evidence>
<dbReference type="EMBL" id="BAAABU010000006">
    <property type="protein sequence ID" value="GAA0232935.1"/>
    <property type="molecule type" value="Genomic_DNA"/>
</dbReference>
<dbReference type="RefSeq" id="WP_343934855.1">
    <property type="nucleotide sequence ID" value="NZ_BAAABU010000006.1"/>
</dbReference>
<sequence length="59" mass="6267">MRSTREKSLVALAVVFLAVAAFNAVFALFDNVAWRSVTAGACAVASAGLLFVALTEHRR</sequence>
<reference evidence="2 3" key="1">
    <citation type="journal article" date="2019" name="Int. J. Syst. Evol. Microbiol.">
        <title>The Global Catalogue of Microorganisms (GCM) 10K type strain sequencing project: providing services to taxonomists for standard genome sequencing and annotation.</title>
        <authorList>
            <consortium name="The Broad Institute Genomics Platform"/>
            <consortium name="The Broad Institute Genome Sequencing Center for Infectious Disease"/>
            <person name="Wu L."/>
            <person name="Ma J."/>
        </authorList>
    </citation>
    <scope>NUCLEOTIDE SEQUENCE [LARGE SCALE GENOMIC DNA]</scope>
    <source>
        <strain evidence="2 3">JCM 3380</strain>
    </source>
</reference>
<keyword evidence="1" id="KW-0472">Membrane</keyword>
<evidence type="ECO:0000313" key="3">
    <source>
        <dbReference type="Proteomes" id="UP001500416"/>
    </source>
</evidence>
<protein>
    <submittedName>
        <fullName evidence="2">Uncharacterized protein</fullName>
    </submittedName>
</protein>
<evidence type="ECO:0000313" key="2">
    <source>
        <dbReference type="EMBL" id="GAA0232935.1"/>
    </source>
</evidence>
<proteinExistence type="predicted"/>
<keyword evidence="1" id="KW-1133">Transmembrane helix</keyword>
<name>A0ABN0TY33_9PSEU</name>
<keyword evidence="1" id="KW-0812">Transmembrane</keyword>
<gene>
    <name evidence="2" type="ORF">GCM10010492_34640</name>
</gene>
<feature type="transmembrane region" description="Helical" evidence="1">
    <location>
        <begin position="37"/>
        <end position="55"/>
    </location>
</feature>
<accession>A0ABN0TY33</accession>
<comment type="caution">
    <text evidence="2">The sequence shown here is derived from an EMBL/GenBank/DDBJ whole genome shotgun (WGS) entry which is preliminary data.</text>
</comment>
<organism evidence="2 3">
    <name type="scientific">Saccharothrix mutabilis subsp. mutabilis</name>
    <dbReference type="NCBI Taxonomy" id="66855"/>
    <lineage>
        <taxon>Bacteria</taxon>
        <taxon>Bacillati</taxon>
        <taxon>Actinomycetota</taxon>
        <taxon>Actinomycetes</taxon>
        <taxon>Pseudonocardiales</taxon>
        <taxon>Pseudonocardiaceae</taxon>
        <taxon>Saccharothrix</taxon>
    </lineage>
</organism>
<keyword evidence="3" id="KW-1185">Reference proteome</keyword>
<dbReference type="Proteomes" id="UP001500416">
    <property type="component" value="Unassembled WGS sequence"/>
</dbReference>